<dbReference type="InterPro" id="IPR014710">
    <property type="entry name" value="RmlC-like_jellyroll"/>
</dbReference>
<dbReference type="EMBL" id="UINC01174571">
    <property type="protein sequence ID" value="SVD80763.1"/>
    <property type="molecule type" value="Genomic_DNA"/>
</dbReference>
<dbReference type="SUPFAM" id="SSF51182">
    <property type="entry name" value="RmlC-like cupins"/>
    <property type="match status" value="1"/>
</dbReference>
<dbReference type="AlphaFoldDB" id="A0A382YBU4"/>
<dbReference type="Gene3D" id="2.60.120.10">
    <property type="entry name" value="Jelly Rolls"/>
    <property type="match status" value="1"/>
</dbReference>
<accession>A0A382YBU4</accession>
<evidence type="ECO:0008006" key="2">
    <source>
        <dbReference type="Google" id="ProtNLM"/>
    </source>
</evidence>
<gene>
    <name evidence="1" type="ORF">METZ01_LOCUS433617</name>
</gene>
<evidence type="ECO:0000313" key="1">
    <source>
        <dbReference type="EMBL" id="SVD80763.1"/>
    </source>
</evidence>
<organism evidence="1">
    <name type="scientific">marine metagenome</name>
    <dbReference type="NCBI Taxonomy" id="408172"/>
    <lineage>
        <taxon>unclassified sequences</taxon>
        <taxon>metagenomes</taxon>
        <taxon>ecological metagenomes</taxon>
    </lineage>
</organism>
<name>A0A382YBU4_9ZZZZ</name>
<dbReference type="PANTHER" id="PTHR36169">
    <property type="entry name" value="ETHANOLAMINE UTILIZATION PROTEIN EUTQ"/>
    <property type="match status" value="1"/>
</dbReference>
<protein>
    <recommendedName>
        <fullName evidence="2">(S)-ureidoglycine aminohydrolase cupin domain-containing protein</fullName>
    </recommendedName>
</protein>
<dbReference type="InterPro" id="IPR010424">
    <property type="entry name" value="EutQ"/>
</dbReference>
<proteinExistence type="predicted"/>
<sequence>MYNFGWLTVGLAKVAEFDALFHKFGTWTTPEIPLYEENFAMIKMNHVGKITDTELPLFAGDNAYLKDFAVSNDEQAPITAGLFRLEAGEPITYTYTYEEMKLIIDGEFQITDESGETVTARTGDLFYFPKGSVITFTTDTFGLGYFCGQRGADEA</sequence>
<dbReference type="PANTHER" id="PTHR36169:SF1">
    <property type="entry name" value="ACETATE KINASE EUTQ"/>
    <property type="match status" value="1"/>
</dbReference>
<dbReference type="CDD" id="cd02228">
    <property type="entry name" value="cupin_EutQ"/>
    <property type="match status" value="1"/>
</dbReference>
<dbReference type="InterPro" id="IPR011051">
    <property type="entry name" value="RmlC_Cupin_sf"/>
</dbReference>
<dbReference type="Pfam" id="PF06249">
    <property type="entry name" value="EutQ"/>
    <property type="match status" value="1"/>
</dbReference>
<reference evidence="1" key="1">
    <citation type="submission" date="2018-05" db="EMBL/GenBank/DDBJ databases">
        <authorList>
            <person name="Lanie J.A."/>
            <person name="Ng W.-L."/>
            <person name="Kazmierczak K.M."/>
            <person name="Andrzejewski T.M."/>
            <person name="Davidsen T.M."/>
            <person name="Wayne K.J."/>
            <person name="Tettelin H."/>
            <person name="Glass J.I."/>
            <person name="Rusch D."/>
            <person name="Podicherti R."/>
            <person name="Tsui H.-C.T."/>
            <person name="Winkler M.E."/>
        </authorList>
    </citation>
    <scope>NUCLEOTIDE SEQUENCE</scope>
</reference>